<organism evidence="1 2">
    <name type="scientific">Pistacia atlantica</name>
    <dbReference type="NCBI Taxonomy" id="434234"/>
    <lineage>
        <taxon>Eukaryota</taxon>
        <taxon>Viridiplantae</taxon>
        <taxon>Streptophyta</taxon>
        <taxon>Embryophyta</taxon>
        <taxon>Tracheophyta</taxon>
        <taxon>Spermatophyta</taxon>
        <taxon>Magnoliopsida</taxon>
        <taxon>eudicotyledons</taxon>
        <taxon>Gunneridae</taxon>
        <taxon>Pentapetalae</taxon>
        <taxon>rosids</taxon>
        <taxon>malvids</taxon>
        <taxon>Sapindales</taxon>
        <taxon>Anacardiaceae</taxon>
        <taxon>Pistacia</taxon>
    </lineage>
</organism>
<proteinExistence type="predicted"/>
<sequence>MMIKSNNTGVGATHGSGLHIYVLPCNSTLWQSLEIHRLEFKLLRYCLSKFCAPSCLLAGLRGALPLNLKTWEWQALPPMHIPRAFGTGLALNNKFCIVGGGTTLKRSAEIYDPSKNSWQLLESFVPKEADGFAVASLNSRLLLLTWSNWLGVKLWMWNKLINLNIGGWRLISFFPNQQVERLRVRQYGARMVRVGKEVWVSVGENESVCQVDGGSAWPVFPAPMFRPDDGHEIVQKGHIYAFHFTAGGRISWRQIPVYSI</sequence>
<reference evidence="2" key="1">
    <citation type="journal article" date="2023" name="G3 (Bethesda)">
        <title>Genome assembly and association tests identify interacting loci associated with vigor, precocity, and sex in interspecific pistachio rootstocks.</title>
        <authorList>
            <person name="Palmer W."/>
            <person name="Jacygrad E."/>
            <person name="Sagayaradj S."/>
            <person name="Cavanaugh K."/>
            <person name="Han R."/>
            <person name="Bertier L."/>
            <person name="Beede B."/>
            <person name="Kafkas S."/>
            <person name="Golino D."/>
            <person name="Preece J."/>
            <person name="Michelmore R."/>
        </authorList>
    </citation>
    <scope>NUCLEOTIDE SEQUENCE [LARGE SCALE GENOMIC DNA]</scope>
</reference>
<gene>
    <name evidence="1" type="ORF">Patl1_30918</name>
</gene>
<evidence type="ECO:0000313" key="1">
    <source>
        <dbReference type="EMBL" id="KAJ0084191.1"/>
    </source>
</evidence>
<protein>
    <submittedName>
        <fullName evidence="1">Uncharacterized protein</fullName>
    </submittedName>
</protein>
<dbReference type="Proteomes" id="UP001164250">
    <property type="component" value="Chromosome 11"/>
</dbReference>
<name>A0ACC1ADG3_9ROSI</name>
<keyword evidence="2" id="KW-1185">Reference proteome</keyword>
<dbReference type="EMBL" id="CM047907">
    <property type="protein sequence ID" value="KAJ0084191.1"/>
    <property type="molecule type" value="Genomic_DNA"/>
</dbReference>
<evidence type="ECO:0000313" key="2">
    <source>
        <dbReference type="Proteomes" id="UP001164250"/>
    </source>
</evidence>
<comment type="caution">
    <text evidence="1">The sequence shown here is derived from an EMBL/GenBank/DDBJ whole genome shotgun (WGS) entry which is preliminary data.</text>
</comment>
<accession>A0ACC1ADG3</accession>